<dbReference type="Proteomes" id="UP000824998">
    <property type="component" value="Unassembled WGS sequence"/>
</dbReference>
<feature type="region of interest" description="Disordered" evidence="1">
    <location>
        <begin position="42"/>
        <end position="103"/>
    </location>
</feature>
<gene>
    <name evidence="2" type="ORF">BJ875DRAFT_442077</name>
</gene>
<dbReference type="AlphaFoldDB" id="A0A9P8C4K2"/>
<accession>A0A9P8C4K2</accession>
<evidence type="ECO:0000256" key="1">
    <source>
        <dbReference type="SAM" id="MobiDB-lite"/>
    </source>
</evidence>
<feature type="region of interest" description="Disordered" evidence="1">
    <location>
        <begin position="312"/>
        <end position="335"/>
    </location>
</feature>
<organism evidence="2 3">
    <name type="scientific">Amylocarpus encephaloides</name>
    <dbReference type="NCBI Taxonomy" id="45428"/>
    <lineage>
        <taxon>Eukaryota</taxon>
        <taxon>Fungi</taxon>
        <taxon>Dikarya</taxon>
        <taxon>Ascomycota</taxon>
        <taxon>Pezizomycotina</taxon>
        <taxon>Leotiomycetes</taxon>
        <taxon>Helotiales</taxon>
        <taxon>Helotiales incertae sedis</taxon>
        <taxon>Amylocarpus</taxon>
    </lineage>
</organism>
<sequence>MSNAQLFTASVGLEQFEQAKAGLDAPAMKQLTKFIVNYFGGERSHASPKHRTMDTPSTVSPMSASPESDNSKQRAFDKNEEMESMNKATQDNQEELEDRRSEQVKKTLSDVLGSTSVNASVTMEVGSFASSTEEWEVEDVKACIVFDITKRMSGPNESVCVRELKKILAALSTDQGCTLVIPGDIKHLIDHGGFNSERSQQDEKPNMNTRDEVHAFAMPAISPGGLELEQHIDLQIASRDRLAKSHHPLRSKRLSELDREGSVLLGGTSVTFETTFPRAYPHNSSAFIETLDHHQSNSRHVQGTIQIARSNFAAKSRDEQPPRSKNVPDLRGQRSANDITYQNEFHIFEADLRELIKKEIGKHYRNHCCTHQPPGQEAKVGGKCDGLCEHTEELREENCQLKKESAELKTKLDRAENGLSLGAQQVIELQVELQAIKDFPRDNGQLGSRAPSDVEEAQIHDIRLRANRKISELRLLHVEAPYSTKQPSLSALLNLQSRRRMNNARLGRVKQDFEQLKYNLKKRSELFEAEIGFESENAAPIHNNHRPTPPTYSVDPQPKSFRSSFPYFKPPKELVHMLGVVQNFDDKVVSTALQGDIKYFWILYKQMERFNR</sequence>
<evidence type="ECO:0000313" key="2">
    <source>
        <dbReference type="EMBL" id="KAG9233594.1"/>
    </source>
</evidence>
<evidence type="ECO:0000313" key="3">
    <source>
        <dbReference type="Proteomes" id="UP000824998"/>
    </source>
</evidence>
<proteinExistence type="predicted"/>
<dbReference type="EMBL" id="MU251493">
    <property type="protein sequence ID" value="KAG9233594.1"/>
    <property type="molecule type" value="Genomic_DNA"/>
</dbReference>
<feature type="compositionally biased region" description="Basic and acidic residues" evidence="1">
    <location>
        <begin position="315"/>
        <end position="332"/>
    </location>
</feature>
<feature type="compositionally biased region" description="Polar residues" evidence="1">
    <location>
        <begin position="54"/>
        <end position="68"/>
    </location>
</feature>
<keyword evidence="3" id="KW-1185">Reference proteome</keyword>
<feature type="compositionally biased region" description="Basic and acidic residues" evidence="1">
    <location>
        <begin position="69"/>
        <end position="81"/>
    </location>
</feature>
<name>A0A9P8C4K2_9HELO</name>
<reference evidence="2" key="1">
    <citation type="journal article" date="2021" name="IMA Fungus">
        <title>Genomic characterization of three marine fungi, including Emericellopsis atlantica sp. nov. with signatures of a generalist lifestyle and marine biomass degradation.</title>
        <authorList>
            <person name="Hagestad O.C."/>
            <person name="Hou L."/>
            <person name="Andersen J.H."/>
            <person name="Hansen E.H."/>
            <person name="Altermark B."/>
            <person name="Li C."/>
            <person name="Kuhnert E."/>
            <person name="Cox R.J."/>
            <person name="Crous P.W."/>
            <person name="Spatafora J.W."/>
            <person name="Lail K."/>
            <person name="Amirebrahimi M."/>
            <person name="Lipzen A."/>
            <person name="Pangilinan J."/>
            <person name="Andreopoulos W."/>
            <person name="Hayes R.D."/>
            <person name="Ng V."/>
            <person name="Grigoriev I.V."/>
            <person name="Jackson S.A."/>
            <person name="Sutton T.D.S."/>
            <person name="Dobson A.D.W."/>
            <person name="Rama T."/>
        </authorList>
    </citation>
    <scope>NUCLEOTIDE SEQUENCE</scope>
    <source>
        <strain evidence="2">TRa018bII</strain>
    </source>
</reference>
<protein>
    <submittedName>
        <fullName evidence="2">Uncharacterized protein</fullName>
    </submittedName>
</protein>
<comment type="caution">
    <text evidence="2">The sequence shown here is derived from an EMBL/GenBank/DDBJ whole genome shotgun (WGS) entry which is preliminary data.</text>
</comment>